<dbReference type="OrthoDB" id="240589at2"/>
<dbReference type="GO" id="GO:0016879">
    <property type="term" value="F:ligase activity, forming carbon-nitrogen bonds"/>
    <property type="evidence" value="ECO:0007669"/>
    <property type="project" value="TreeGrafter"/>
</dbReference>
<dbReference type="EMBL" id="FNVQ01000001">
    <property type="protein sequence ID" value="SEG31802.1"/>
    <property type="molecule type" value="Genomic_DNA"/>
</dbReference>
<proteinExistence type="predicted"/>
<dbReference type="SUPFAM" id="SSF55931">
    <property type="entry name" value="Glutamine synthetase/guanido kinase"/>
    <property type="match status" value="1"/>
</dbReference>
<gene>
    <name evidence="1" type="ORF">SAMN05444390_1012036</name>
</gene>
<dbReference type="Proteomes" id="UP000236745">
    <property type="component" value="Unassembled WGS sequence"/>
</dbReference>
<dbReference type="Gene3D" id="3.30.590.20">
    <property type="match status" value="1"/>
</dbReference>
<name>A0A1H5Z6A3_9GAMM</name>
<evidence type="ECO:0000313" key="2">
    <source>
        <dbReference type="Proteomes" id="UP000236745"/>
    </source>
</evidence>
<dbReference type="AlphaFoldDB" id="A0A1H5Z6A3"/>
<dbReference type="Pfam" id="PF04107">
    <property type="entry name" value="GCS2"/>
    <property type="match status" value="1"/>
</dbReference>
<dbReference type="InterPro" id="IPR006336">
    <property type="entry name" value="GCS2"/>
</dbReference>
<keyword evidence="2" id="KW-1185">Reference proteome</keyword>
<dbReference type="InterPro" id="IPR014746">
    <property type="entry name" value="Gln_synth/guanido_kin_cat_dom"/>
</dbReference>
<dbReference type="PIRSF" id="PIRSF012666">
    <property type="entry name" value="UCP012666"/>
    <property type="match status" value="1"/>
</dbReference>
<dbReference type="PANTHER" id="PTHR36510:SF3">
    <property type="entry name" value="CONSERVED PROTEIN"/>
    <property type="match status" value="1"/>
</dbReference>
<evidence type="ECO:0000313" key="1">
    <source>
        <dbReference type="EMBL" id="SEG31802.1"/>
    </source>
</evidence>
<accession>A0A1H5Z6A3</accession>
<protein>
    <submittedName>
        <fullName evidence="1">Gamma-glutamyl:cysteine ligase YbdK, ATP-grasp superfamily</fullName>
    </submittedName>
</protein>
<dbReference type="PANTHER" id="PTHR36510">
    <property type="entry name" value="GLUTAMATE--CYSTEINE LIGASE 2-RELATED"/>
    <property type="match status" value="1"/>
</dbReference>
<keyword evidence="1" id="KW-0436">Ligase</keyword>
<organism evidence="1 2">
    <name type="scientific">Marinobacterium lutimaris</name>
    <dbReference type="NCBI Taxonomy" id="568106"/>
    <lineage>
        <taxon>Bacteria</taxon>
        <taxon>Pseudomonadati</taxon>
        <taxon>Pseudomonadota</taxon>
        <taxon>Gammaproteobacteria</taxon>
        <taxon>Oceanospirillales</taxon>
        <taxon>Oceanospirillaceae</taxon>
        <taxon>Marinobacterium</taxon>
    </lineage>
</organism>
<sequence>MGQAISNASYSDRSLQRFQKRLLTDLDVLAQVLARPRFGLGARTFGAELELYIVNDQGRPVDANAEIQKALDDPLVTLELNRYNLEYNLAPTRIKGQPFSTMEAQISDALLRLNQAATEFNAHVIPVGILPTLKRRDFGPRHMTDLKRYHCLTQRLAELRGKLFSVKINGAEPVELRSRDLTLEGANTSLQLHYRVEPKAYARIFNAIQLATPIALGIACNSPFMLGRRLWHETRIPLFKHAIDGYTRDLRDAHLPSRVDLGNGWVREGIHELFAENVYLHPPLLPICSKENPQAVFDAGEVPELYQLQLHQGTVWPWNRAIYDSSGKGHLRIELRALPAGPSACDMMANAAFLLGLAEGLAPEMERYTAAMPYQTLVYNFYRAAQQGMQAELLWPREKGGGFDETTPRELALKLLPLAAQGLSGIGIDTADSDYYLGLIEERLKAGVNGAAWQLRQFERLHRSNKRHIAMSRLMQCYMENSRANLPVARWKDID</sequence>
<dbReference type="InterPro" id="IPR016602">
    <property type="entry name" value="UCP012666"/>
</dbReference>
<dbReference type="InterPro" id="IPR050141">
    <property type="entry name" value="GCL_type2/YbdK_subfam"/>
</dbReference>
<dbReference type="RefSeq" id="WP_104002888.1">
    <property type="nucleotide sequence ID" value="NZ_FNVQ01000001.1"/>
</dbReference>
<reference evidence="1 2" key="1">
    <citation type="submission" date="2016-10" db="EMBL/GenBank/DDBJ databases">
        <authorList>
            <person name="de Groot N.N."/>
        </authorList>
    </citation>
    <scope>NUCLEOTIDE SEQUENCE [LARGE SCALE GENOMIC DNA]</scope>
    <source>
        <strain evidence="1 2">DSM 22012</strain>
    </source>
</reference>